<dbReference type="Pfam" id="PF03564">
    <property type="entry name" value="DUF1759"/>
    <property type="match status" value="1"/>
</dbReference>
<reference evidence="1" key="2">
    <citation type="submission" date="2022-06" db="UniProtKB">
        <authorList>
            <consortium name="EnsemblMetazoa"/>
        </authorList>
    </citation>
    <scope>IDENTIFICATION</scope>
    <source>
        <strain evidence="1">DF5081</strain>
    </source>
</reference>
<dbReference type="InterPro" id="IPR005312">
    <property type="entry name" value="DUF1759"/>
</dbReference>
<reference evidence="2" key="1">
    <citation type="submission" date="2010-08" db="EMBL/GenBank/DDBJ databases">
        <authorList>
            <consortium name="Caenorhabditis japonica Sequencing Consortium"/>
            <person name="Wilson R.K."/>
        </authorList>
    </citation>
    <scope>NUCLEOTIDE SEQUENCE [LARGE SCALE GENOMIC DNA]</scope>
    <source>
        <strain evidence="2">DF5081</strain>
    </source>
</reference>
<protein>
    <submittedName>
        <fullName evidence="1">Uncharacterized protein</fullName>
    </submittedName>
</protein>
<evidence type="ECO:0000313" key="2">
    <source>
        <dbReference type="Proteomes" id="UP000005237"/>
    </source>
</evidence>
<evidence type="ECO:0000313" key="1">
    <source>
        <dbReference type="EnsemblMetazoa" id="CJA21059.1"/>
    </source>
</evidence>
<organism evidence="1 2">
    <name type="scientific">Caenorhabditis japonica</name>
    <dbReference type="NCBI Taxonomy" id="281687"/>
    <lineage>
        <taxon>Eukaryota</taxon>
        <taxon>Metazoa</taxon>
        <taxon>Ecdysozoa</taxon>
        <taxon>Nematoda</taxon>
        <taxon>Chromadorea</taxon>
        <taxon>Rhabditida</taxon>
        <taxon>Rhabditina</taxon>
        <taxon>Rhabditomorpha</taxon>
        <taxon>Rhabditoidea</taxon>
        <taxon>Rhabditidae</taxon>
        <taxon>Peloderinae</taxon>
        <taxon>Caenorhabditis</taxon>
    </lineage>
</organism>
<accession>A0A8R1E4Y8</accession>
<keyword evidence="2" id="KW-1185">Reference proteome</keyword>
<dbReference type="EnsemblMetazoa" id="CJA21059.1">
    <property type="protein sequence ID" value="CJA21059.1"/>
    <property type="gene ID" value="WBGene00176631"/>
</dbReference>
<dbReference type="AlphaFoldDB" id="A0A8R1E4Y8"/>
<name>A0A8R1E4Y8_CAEJA</name>
<sequence>MLYGEWKIMFMECYGNNAELSTMTKFIQLKASIDGEARDLLAGLTLSKENYQLAWKILDRNYLEKGRPKEELNVKFLSTEIHQTNFTIMKADISKLPAIVYDMKNRGIDVDSELIYMAIINKLPSEIGKKLAVKTQRRDFDGDFDTFIDWVDTIINSKLIVQRKRALENGKGVKDFVLSDHEATVVEQKYEKETASRGAETAENATTLLFTMQSVTKPTDRAPAPQKLERPSLIRLGRNALQRLAAGA</sequence>
<dbReference type="Proteomes" id="UP000005237">
    <property type="component" value="Unassembled WGS sequence"/>
</dbReference>
<proteinExistence type="predicted"/>